<evidence type="ECO:0008006" key="5">
    <source>
        <dbReference type="Google" id="ProtNLM"/>
    </source>
</evidence>
<geneLocation type="plasmid" evidence="2">
    <name>pPUV-2</name>
</geneLocation>
<keyword evidence="4" id="KW-0614">Plasmid</keyword>
<reference evidence="4" key="1">
    <citation type="journal article" date="2021" name="Antimicrob. Agents Chemother.">
        <title>Epidemic territorial spread of IncP-2-type VIM-2 carbapenemase-encoding megaplasmids in nosocomial Pseudomonas aeruginosa populations.</title>
        <authorList>
            <person name="Urbanowicz P."/>
            <person name="Bitar I."/>
            <person name="Izdebski R."/>
            <person name="Baraniak A."/>
            <person name="Literacka E."/>
            <person name="Hrabak J."/>
            <person name="Gniadkowski M."/>
        </authorList>
    </citation>
    <scope>NUCLEOTIDE SEQUENCE</scope>
    <source>
        <strain evidence="2">NMI259/06</strain>
        <strain evidence="4">NMI3364/08</strain>
        <strain evidence="3">NMI981/06</strain>
        <plasmid evidence="2">pPUV-2</plasmid>
        <plasmid evidence="3">pPUV-3</plasmid>
        <plasmid evidence="4">pPUV-9</plasmid>
    </source>
</reference>
<evidence type="ECO:0000313" key="4">
    <source>
        <dbReference type="EMBL" id="QOJ66784.1"/>
    </source>
</evidence>
<dbReference type="Gene3D" id="2.180.10.10">
    <property type="entry name" value="RHS repeat-associated core"/>
    <property type="match status" value="1"/>
</dbReference>
<proteinExistence type="predicted"/>
<feature type="compositionally biased region" description="Low complexity" evidence="1">
    <location>
        <begin position="71"/>
        <end position="81"/>
    </location>
</feature>
<geneLocation type="plasmid" evidence="3">
    <name>pPUV-3</name>
</geneLocation>
<protein>
    <recommendedName>
        <fullName evidence="5">RHS repeat-associated core domain-containing protein</fullName>
    </recommendedName>
</protein>
<geneLocation type="plasmid" evidence="4">
    <name>pPUV-9</name>
</geneLocation>
<evidence type="ECO:0000256" key="1">
    <source>
        <dbReference type="SAM" id="MobiDB-lite"/>
    </source>
</evidence>
<accession>A0A7L9EGS2</accession>
<evidence type="ECO:0000313" key="2">
    <source>
        <dbReference type="EMBL" id="QOJ62952.1"/>
    </source>
</evidence>
<organism evidence="4">
    <name type="scientific">Pseudomonas aeruginosa</name>
    <dbReference type="NCBI Taxonomy" id="287"/>
    <lineage>
        <taxon>Bacteria</taxon>
        <taxon>Pseudomonadati</taxon>
        <taxon>Pseudomonadota</taxon>
        <taxon>Gammaproteobacteria</taxon>
        <taxon>Pseudomonadales</taxon>
        <taxon>Pseudomonadaceae</taxon>
        <taxon>Pseudomonas</taxon>
    </lineage>
</organism>
<feature type="region of interest" description="Disordered" evidence="1">
    <location>
        <begin position="67"/>
        <end position="149"/>
    </location>
</feature>
<dbReference type="EMBL" id="MT732180">
    <property type="protein sequence ID" value="QOJ62952.1"/>
    <property type="molecule type" value="Genomic_DNA"/>
</dbReference>
<dbReference type="EMBL" id="MT732181">
    <property type="protein sequence ID" value="QOJ63505.1"/>
    <property type="molecule type" value="Genomic_DNA"/>
</dbReference>
<sequence length="149" mass="15831">MGLAGGLNTYGYVEGNPVNYIDPTGENAVAGAAAAAVLFCTRYPSACAAAAGAFYCLINPDACTPKNCPIDSSPSDDPYYSQRPPGSWPADSGAREWDKRNGGGRKGRDKFHDTKQNSPWPGGKEDWSVDPDTGDIYDPNGDSYDNLND</sequence>
<name>A0A7L9EGS2_PSEAI</name>
<evidence type="ECO:0000313" key="3">
    <source>
        <dbReference type="EMBL" id="QOJ63505.1"/>
    </source>
</evidence>
<dbReference type="EMBL" id="MT732187">
    <property type="protein sequence ID" value="QOJ66784.1"/>
    <property type="molecule type" value="Genomic_DNA"/>
</dbReference>
<dbReference type="AlphaFoldDB" id="A0A7L9EGS2"/>